<organism evidence="1">
    <name type="scientific">Phaeomonas parva</name>
    <dbReference type="NCBI Taxonomy" id="124430"/>
    <lineage>
        <taxon>Eukaryota</taxon>
        <taxon>Sar</taxon>
        <taxon>Stramenopiles</taxon>
        <taxon>Ochrophyta</taxon>
        <taxon>Pinguiophyceae</taxon>
        <taxon>Pinguiochrysidales</taxon>
        <taxon>Pinguiochrysidaceae</taxon>
        <taxon>Phaeomonas</taxon>
    </lineage>
</organism>
<sequence length="142" mass="16434">MPPQPGTRALMKLAKLGGEALKPQKVDGRWRKAAISAKNQARLRKTALMEGTFGKFDPATGKGWDPAWDPVSKVVPFRPRRLRRRERTREERFQRIQTKLKDVDRLAEENRLERKARKPVIGIAETYKKLLGFKVKPTFTRN</sequence>
<protein>
    <recommendedName>
        <fullName evidence="2">MRPL25 domain-containing protein</fullName>
    </recommendedName>
</protein>
<name>A0A7S1XMQ3_9STRA</name>
<evidence type="ECO:0008006" key="2">
    <source>
        <dbReference type="Google" id="ProtNLM"/>
    </source>
</evidence>
<gene>
    <name evidence="1" type="ORF">PPAR1163_LOCUS5015</name>
</gene>
<evidence type="ECO:0000313" key="1">
    <source>
        <dbReference type="EMBL" id="CAD9246663.1"/>
    </source>
</evidence>
<proteinExistence type="predicted"/>
<reference evidence="1" key="1">
    <citation type="submission" date="2021-01" db="EMBL/GenBank/DDBJ databases">
        <authorList>
            <person name="Corre E."/>
            <person name="Pelletier E."/>
            <person name="Niang G."/>
            <person name="Scheremetjew M."/>
            <person name="Finn R."/>
            <person name="Kale V."/>
            <person name="Holt S."/>
            <person name="Cochrane G."/>
            <person name="Meng A."/>
            <person name="Brown T."/>
            <person name="Cohen L."/>
        </authorList>
    </citation>
    <scope>NUCLEOTIDE SEQUENCE</scope>
    <source>
        <strain evidence="1">CCMP2877</strain>
    </source>
</reference>
<dbReference type="EMBL" id="HBGJ01007959">
    <property type="protein sequence ID" value="CAD9246663.1"/>
    <property type="molecule type" value="Transcribed_RNA"/>
</dbReference>
<dbReference type="AlphaFoldDB" id="A0A7S1XMQ3"/>
<accession>A0A7S1XMQ3</accession>